<organism evidence="1 2">
    <name type="scientific">Helianthus annuus</name>
    <name type="common">Common sunflower</name>
    <dbReference type="NCBI Taxonomy" id="4232"/>
    <lineage>
        <taxon>Eukaryota</taxon>
        <taxon>Viridiplantae</taxon>
        <taxon>Streptophyta</taxon>
        <taxon>Embryophyta</taxon>
        <taxon>Tracheophyta</taxon>
        <taxon>Spermatophyta</taxon>
        <taxon>Magnoliopsida</taxon>
        <taxon>eudicotyledons</taxon>
        <taxon>Gunneridae</taxon>
        <taxon>Pentapetalae</taxon>
        <taxon>asterids</taxon>
        <taxon>campanulids</taxon>
        <taxon>Asterales</taxon>
        <taxon>Asteraceae</taxon>
        <taxon>Asteroideae</taxon>
        <taxon>Heliantheae alliance</taxon>
        <taxon>Heliantheae</taxon>
        <taxon>Helianthus</taxon>
    </lineage>
</organism>
<name>A0A9K3JE23_HELAN</name>
<dbReference type="Gramene" id="mRNA:HanXRQr2_Chr03g0095791">
    <property type="protein sequence ID" value="mRNA:HanXRQr2_Chr03g0095791"/>
    <property type="gene ID" value="HanXRQr2_Chr03g0095791"/>
</dbReference>
<reference evidence="1" key="2">
    <citation type="submission" date="2020-06" db="EMBL/GenBank/DDBJ databases">
        <title>Helianthus annuus Genome sequencing and assembly Release 2.</title>
        <authorList>
            <person name="Gouzy J."/>
            <person name="Langlade N."/>
            <person name="Munos S."/>
        </authorList>
    </citation>
    <scope>NUCLEOTIDE SEQUENCE</scope>
    <source>
        <tissue evidence="1">Leaves</tissue>
    </source>
</reference>
<comment type="caution">
    <text evidence="1">The sequence shown here is derived from an EMBL/GenBank/DDBJ whole genome shotgun (WGS) entry which is preliminary data.</text>
</comment>
<gene>
    <name evidence="1" type="ORF">HanXRQr2_Chr03g0095791</name>
</gene>
<reference evidence="1" key="1">
    <citation type="journal article" date="2017" name="Nature">
        <title>The sunflower genome provides insights into oil metabolism, flowering and Asterid evolution.</title>
        <authorList>
            <person name="Badouin H."/>
            <person name="Gouzy J."/>
            <person name="Grassa C.J."/>
            <person name="Murat F."/>
            <person name="Staton S.E."/>
            <person name="Cottret L."/>
            <person name="Lelandais-Briere C."/>
            <person name="Owens G.L."/>
            <person name="Carrere S."/>
            <person name="Mayjonade B."/>
            <person name="Legrand L."/>
            <person name="Gill N."/>
            <person name="Kane N.C."/>
            <person name="Bowers J.E."/>
            <person name="Hubner S."/>
            <person name="Bellec A."/>
            <person name="Berard A."/>
            <person name="Berges H."/>
            <person name="Blanchet N."/>
            <person name="Boniface M.C."/>
            <person name="Brunel D."/>
            <person name="Catrice O."/>
            <person name="Chaidir N."/>
            <person name="Claudel C."/>
            <person name="Donnadieu C."/>
            <person name="Faraut T."/>
            <person name="Fievet G."/>
            <person name="Helmstetter N."/>
            <person name="King M."/>
            <person name="Knapp S.J."/>
            <person name="Lai Z."/>
            <person name="Le Paslier M.C."/>
            <person name="Lippi Y."/>
            <person name="Lorenzon L."/>
            <person name="Mandel J.R."/>
            <person name="Marage G."/>
            <person name="Marchand G."/>
            <person name="Marquand E."/>
            <person name="Bret-Mestries E."/>
            <person name="Morien E."/>
            <person name="Nambeesan S."/>
            <person name="Nguyen T."/>
            <person name="Pegot-Espagnet P."/>
            <person name="Pouilly N."/>
            <person name="Raftis F."/>
            <person name="Sallet E."/>
            <person name="Schiex T."/>
            <person name="Thomas J."/>
            <person name="Vandecasteele C."/>
            <person name="Vares D."/>
            <person name="Vear F."/>
            <person name="Vautrin S."/>
            <person name="Crespi M."/>
            <person name="Mangin B."/>
            <person name="Burke J.M."/>
            <person name="Salse J."/>
            <person name="Munos S."/>
            <person name="Vincourt P."/>
            <person name="Rieseberg L.H."/>
            <person name="Langlade N.B."/>
        </authorList>
    </citation>
    <scope>NUCLEOTIDE SEQUENCE</scope>
    <source>
        <tissue evidence="1">Leaves</tissue>
    </source>
</reference>
<sequence length="46" mass="4924">MVTTDSLGGCYHHTLSLSTSATTTLWIKPAVDGLLRSDEEDADEEG</sequence>
<dbReference type="EMBL" id="MNCJ02000318">
    <property type="protein sequence ID" value="KAF5813227.1"/>
    <property type="molecule type" value="Genomic_DNA"/>
</dbReference>
<proteinExistence type="predicted"/>
<protein>
    <submittedName>
        <fullName evidence="1">Uncharacterized protein</fullName>
    </submittedName>
</protein>
<dbReference type="Proteomes" id="UP000215914">
    <property type="component" value="Unassembled WGS sequence"/>
</dbReference>
<accession>A0A9K3JE23</accession>
<evidence type="ECO:0000313" key="2">
    <source>
        <dbReference type="Proteomes" id="UP000215914"/>
    </source>
</evidence>
<evidence type="ECO:0000313" key="1">
    <source>
        <dbReference type="EMBL" id="KAF5813227.1"/>
    </source>
</evidence>
<keyword evidence="2" id="KW-1185">Reference proteome</keyword>
<dbReference type="AlphaFoldDB" id="A0A9K3JE23"/>